<feature type="transmembrane region" description="Helical" evidence="1">
    <location>
        <begin position="124"/>
        <end position="143"/>
    </location>
</feature>
<evidence type="ECO:0000313" key="3">
    <source>
        <dbReference type="Proteomes" id="UP001176429"/>
    </source>
</evidence>
<feature type="transmembrane region" description="Helical" evidence="1">
    <location>
        <begin position="324"/>
        <end position="342"/>
    </location>
</feature>
<sequence length="559" mass="60968">MTRYRPFFLLLLLVAAVVLGLGSYFETSDDEHFALLFSGATAAAPQAVLAQYFHGLGHGLAAAYTLAPLVPWYGLLTGLLLLGATLLYFRVLHQLLRPHLRPGWLLGALGVFFLLGWLEHWQWFSHVRVAALLSLSGLLVLAAPGGRGRWLPGLAAVLLGCLIRPSAAGLGLLATLPAAAWLAARAGAGWRAAQPLGAALGVWLVVQAALSLTATPEAAEFRALDSRLALALDYQLTRPQPRTAADSLTVAAVDHWLFGADTLVNPAALDRLYRFDARHFLTHTLPAKLQLRLTLLARDYFPLLLALAVAAGFSLRLPPKQGRWYWLTQLYFGAALLLLAGVLKLPPRLALPLLDGWLLASLAALLEGRVFTTWPRGWRIGLSGGGVLVVGLYLAKIGHRTQVLRAEQEHHASRLEAARYHRWYDASFTANYFDHPLPLPPLVLGGADDLFKSLSPFRRYSLGPRPVLLLTGWPAHEAGPRRLLRQLSELPAQLPGLRRLAQGPFGATPRWLLSAEVAPVLARQLGGAPAFRPWQVVSEMGRSFDGGPVWYSVNPQPEH</sequence>
<gene>
    <name evidence="2" type="ORF">Q5H93_02155</name>
</gene>
<keyword evidence="1" id="KW-0812">Transmembrane</keyword>
<dbReference type="Proteomes" id="UP001176429">
    <property type="component" value="Unassembled WGS sequence"/>
</dbReference>
<reference evidence="2" key="1">
    <citation type="submission" date="2023-07" db="EMBL/GenBank/DDBJ databases">
        <authorList>
            <person name="Kim M.K."/>
        </authorList>
    </citation>
    <scope>NUCLEOTIDE SEQUENCE</scope>
    <source>
        <strain evidence="2">ASUV-10-1</strain>
    </source>
</reference>
<comment type="caution">
    <text evidence="2">The sequence shown here is derived from an EMBL/GenBank/DDBJ whole genome shotgun (WGS) entry which is preliminary data.</text>
</comment>
<dbReference type="RefSeq" id="WP_305004837.1">
    <property type="nucleotide sequence ID" value="NZ_JAUQSY010000002.1"/>
</dbReference>
<proteinExistence type="predicted"/>
<evidence type="ECO:0008006" key="4">
    <source>
        <dbReference type="Google" id="ProtNLM"/>
    </source>
</evidence>
<feature type="transmembrane region" description="Helical" evidence="1">
    <location>
        <begin position="70"/>
        <end position="89"/>
    </location>
</feature>
<feature type="transmembrane region" description="Helical" evidence="1">
    <location>
        <begin position="155"/>
        <end position="184"/>
    </location>
</feature>
<name>A0ABT9B789_9BACT</name>
<organism evidence="2 3">
    <name type="scientific">Hymenobacter aranciens</name>
    <dbReference type="NCBI Taxonomy" id="3063996"/>
    <lineage>
        <taxon>Bacteria</taxon>
        <taxon>Pseudomonadati</taxon>
        <taxon>Bacteroidota</taxon>
        <taxon>Cytophagia</taxon>
        <taxon>Cytophagales</taxon>
        <taxon>Hymenobacteraceae</taxon>
        <taxon>Hymenobacter</taxon>
    </lineage>
</organism>
<keyword evidence="1" id="KW-0472">Membrane</keyword>
<dbReference type="EMBL" id="JAUQSY010000002">
    <property type="protein sequence ID" value="MDO7873518.1"/>
    <property type="molecule type" value="Genomic_DNA"/>
</dbReference>
<keyword evidence="3" id="KW-1185">Reference proteome</keyword>
<feature type="transmembrane region" description="Helical" evidence="1">
    <location>
        <begin position="101"/>
        <end position="118"/>
    </location>
</feature>
<evidence type="ECO:0000313" key="2">
    <source>
        <dbReference type="EMBL" id="MDO7873518.1"/>
    </source>
</evidence>
<protein>
    <recommendedName>
        <fullName evidence="4">Glycosyltransferase RgtA/B/C/D-like domain-containing protein</fullName>
    </recommendedName>
</protein>
<keyword evidence="1" id="KW-1133">Transmembrane helix</keyword>
<feature type="transmembrane region" description="Helical" evidence="1">
    <location>
        <begin position="300"/>
        <end position="318"/>
    </location>
</feature>
<feature type="transmembrane region" description="Helical" evidence="1">
    <location>
        <begin position="196"/>
        <end position="214"/>
    </location>
</feature>
<accession>A0ABT9B789</accession>
<evidence type="ECO:0000256" key="1">
    <source>
        <dbReference type="SAM" id="Phobius"/>
    </source>
</evidence>